<dbReference type="RefSeq" id="WP_112353825.1">
    <property type="nucleotide sequence ID" value="NZ_LS483452.1"/>
</dbReference>
<evidence type="ECO:0000256" key="1">
    <source>
        <dbReference type="ARBA" id="ARBA00022491"/>
    </source>
</evidence>
<evidence type="ECO:0000256" key="4">
    <source>
        <dbReference type="ARBA" id="ARBA00023163"/>
    </source>
</evidence>
<dbReference type="SUPFAM" id="SSF53822">
    <property type="entry name" value="Periplasmic binding protein-like I"/>
    <property type="match status" value="1"/>
</dbReference>
<keyword evidence="3" id="KW-0238">DNA-binding</keyword>
<dbReference type="PRINTS" id="PR00036">
    <property type="entry name" value="HTHLACI"/>
</dbReference>
<dbReference type="KEGG" id="sbk:SHEWBE_4249"/>
<evidence type="ECO:0000313" key="6">
    <source>
        <dbReference type="EMBL" id="SQH78209.1"/>
    </source>
</evidence>
<dbReference type="Gene3D" id="1.10.260.40">
    <property type="entry name" value="lambda repressor-like DNA-binding domains"/>
    <property type="match status" value="1"/>
</dbReference>
<dbReference type="CDD" id="cd01392">
    <property type="entry name" value="HTH_LacI"/>
    <property type="match status" value="1"/>
</dbReference>
<reference evidence="7" key="1">
    <citation type="submission" date="2018-06" db="EMBL/GenBank/DDBJ databases">
        <authorList>
            <person name="Cea G.-C."/>
            <person name="William W."/>
        </authorList>
    </citation>
    <scope>NUCLEOTIDE SEQUENCE [LARGE SCALE GENOMIC DNA]</scope>
    <source>
        <strain evidence="7">DB21MT-2</strain>
    </source>
</reference>
<dbReference type="Proteomes" id="UP000250123">
    <property type="component" value="Chromosome SHEWBE"/>
</dbReference>
<keyword evidence="4" id="KW-0804">Transcription</keyword>
<name>A0A330M652_9GAMM</name>
<dbReference type="GO" id="GO:0000976">
    <property type="term" value="F:transcription cis-regulatory region binding"/>
    <property type="evidence" value="ECO:0007669"/>
    <property type="project" value="TreeGrafter"/>
</dbReference>
<dbReference type="InterPro" id="IPR000843">
    <property type="entry name" value="HTH_LacI"/>
</dbReference>
<organism evidence="6 7">
    <name type="scientific">Shewanella benthica</name>
    <dbReference type="NCBI Taxonomy" id="43661"/>
    <lineage>
        <taxon>Bacteria</taxon>
        <taxon>Pseudomonadati</taxon>
        <taxon>Pseudomonadota</taxon>
        <taxon>Gammaproteobacteria</taxon>
        <taxon>Alteromonadales</taxon>
        <taxon>Shewanellaceae</taxon>
        <taxon>Shewanella</taxon>
    </lineage>
</organism>
<dbReference type="PROSITE" id="PS00356">
    <property type="entry name" value="HTH_LACI_1"/>
    <property type="match status" value="1"/>
</dbReference>
<dbReference type="AlphaFoldDB" id="A0A330M652"/>
<evidence type="ECO:0000256" key="3">
    <source>
        <dbReference type="ARBA" id="ARBA00023125"/>
    </source>
</evidence>
<proteinExistence type="predicted"/>
<dbReference type="Pfam" id="PF13377">
    <property type="entry name" value="Peripla_BP_3"/>
    <property type="match status" value="1"/>
</dbReference>
<dbReference type="Gene3D" id="3.40.50.2300">
    <property type="match status" value="2"/>
</dbReference>
<dbReference type="OrthoDB" id="9798934at2"/>
<dbReference type="SMART" id="SM00354">
    <property type="entry name" value="HTH_LACI"/>
    <property type="match status" value="1"/>
</dbReference>
<gene>
    <name evidence="6" type="primary">purR</name>
    <name evidence="6" type="ORF">SHEWBE_4249</name>
</gene>
<evidence type="ECO:0000256" key="2">
    <source>
        <dbReference type="ARBA" id="ARBA00023015"/>
    </source>
</evidence>
<feature type="domain" description="HTH lacI-type" evidence="5">
    <location>
        <begin position="2"/>
        <end position="56"/>
    </location>
</feature>
<dbReference type="Pfam" id="PF00356">
    <property type="entry name" value="LacI"/>
    <property type="match status" value="1"/>
</dbReference>
<dbReference type="PANTHER" id="PTHR30146:SF148">
    <property type="entry name" value="HTH-TYPE TRANSCRIPTIONAL REPRESSOR PURR-RELATED"/>
    <property type="match status" value="1"/>
</dbReference>
<protein>
    <submittedName>
        <fullName evidence="6">HTH-type transcriptional repressor PurR</fullName>
    </submittedName>
</protein>
<dbReference type="EMBL" id="LS483452">
    <property type="protein sequence ID" value="SQH78209.1"/>
    <property type="molecule type" value="Genomic_DNA"/>
</dbReference>
<dbReference type="InterPro" id="IPR010982">
    <property type="entry name" value="Lambda_DNA-bd_dom_sf"/>
</dbReference>
<dbReference type="PROSITE" id="PS50932">
    <property type="entry name" value="HTH_LACI_2"/>
    <property type="match status" value="1"/>
</dbReference>
<dbReference type="InterPro" id="IPR028082">
    <property type="entry name" value="Peripla_BP_I"/>
</dbReference>
<dbReference type="GO" id="GO:0003700">
    <property type="term" value="F:DNA-binding transcription factor activity"/>
    <property type="evidence" value="ECO:0007669"/>
    <property type="project" value="TreeGrafter"/>
</dbReference>
<evidence type="ECO:0000259" key="5">
    <source>
        <dbReference type="PROSITE" id="PS50932"/>
    </source>
</evidence>
<accession>A0A330M652</accession>
<keyword evidence="2" id="KW-0805">Transcription regulation</keyword>
<evidence type="ECO:0000313" key="7">
    <source>
        <dbReference type="Proteomes" id="UP000250123"/>
    </source>
</evidence>
<sequence length="341" mass="37581">MTTIRDVAKLAGVSTTTVSHVLNKTRFVSAEGKAKVESAVVELNYVPNTIARSLKGGSSRVLGMLITDVNNPFYADLIQWVDQVAYRLGYNLILCNTQGNIERAKDYMVMLNQRRVDGMLMMSSDACQLPVSSYGTMPMVMMDSAPEQAGYDRIRDDSEQGGYMATKHLLESGHMNIGMLAGPLDKSHSQHRIAGYRRAMAEANAEVDERWIQSGEFTYEGGAEAMSRLLDQPSPVTAIFACNDLMVMGAIRVAGKLGLTIPQDLSIIGYDDIPGAKYFNPALTTISQPLEQLAEQAIAMLLARIKTPERESQRTLLPPRLVIRDSVAVRKPVEELNRHKA</sequence>
<dbReference type="SUPFAM" id="SSF47413">
    <property type="entry name" value="lambda repressor-like DNA-binding domains"/>
    <property type="match status" value="1"/>
</dbReference>
<keyword evidence="1" id="KW-0678">Repressor</keyword>
<dbReference type="InterPro" id="IPR046335">
    <property type="entry name" value="LacI/GalR-like_sensor"/>
</dbReference>
<dbReference type="PANTHER" id="PTHR30146">
    <property type="entry name" value="LACI-RELATED TRANSCRIPTIONAL REPRESSOR"/>
    <property type="match status" value="1"/>
</dbReference>